<dbReference type="Pfam" id="PF00685">
    <property type="entry name" value="Sulfotransfer_1"/>
    <property type="match status" value="1"/>
</dbReference>
<evidence type="ECO:0000313" key="6">
    <source>
        <dbReference type="Proteomes" id="UP001215503"/>
    </source>
</evidence>
<feature type="domain" description="Sulfotransferase" evidence="4">
    <location>
        <begin position="45"/>
        <end position="294"/>
    </location>
</feature>
<comment type="similarity">
    <text evidence="1">Belongs to the sulfotransferase 1 family.</text>
</comment>
<comment type="caution">
    <text evidence="5">The sequence shown here is derived from an EMBL/GenBank/DDBJ whole genome shotgun (WGS) entry which is preliminary data.</text>
</comment>
<accession>A0ABT5YK31</accession>
<keyword evidence="2" id="KW-0808">Transferase</keyword>
<dbReference type="InterPro" id="IPR027417">
    <property type="entry name" value="P-loop_NTPase"/>
</dbReference>
<keyword evidence="6" id="KW-1185">Reference proteome</keyword>
<organism evidence="5 6">
    <name type="scientific">Aquibaculum arenosum</name>
    <dbReference type="NCBI Taxonomy" id="3032591"/>
    <lineage>
        <taxon>Bacteria</taxon>
        <taxon>Pseudomonadati</taxon>
        <taxon>Pseudomonadota</taxon>
        <taxon>Alphaproteobacteria</taxon>
        <taxon>Rhodospirillales</taxon>
        <taxon>Rhodovibrionaceae</taxon>
        <taxon>Aquibaculum</taxon>
    </lineage>
</organism>
<proteinExistence type="inferred from homology"/>
<evidence type="ECO:0000256" key="3">
    <source>
        <dbReference type="SAM" id="MobiDB-lite"/>
    </source>
</evidence>
<evidence type="ECO:0000313" key="5">
    <source>
        <dbReference type="EMBL" id="MDF2095297.1"/>
    </source>
</evidence>
<dbReference type="SUPFAM" id="SSF52540">
    <property type="entry name" value="P-loop containing nucleoside triphosphate hydrolases"/>
    <property type="match status" value="1"/>
</dbReference>
<evidence type="ECO:0000256" key="2">
    <source>
        <dbReference type="ARBA" id="ARBA00022679"/>
    </source>
</evidence>
<reference evidence="5 6" key="1">
    <citation type="submission" date="2023-03" db="EMBL/GenBank/DDBJ databases">
        <title>Fodinicurvata sp. CAU 1616 isolated from sea sendiment.</title>
        <authorList>
            <person name="Kim W."/>
        </authorList>
    </citation>
    <scope>NUCLEOTIDE SEQUENCE [LARGE SCALE GENOMIC DNA]</scope>
    <source>
        <strain evidence="5 6">CAU 1616</strain>
    </source>
</reference>
<name>A0ABT5YK31_9PROT</name>
<dbReference type="RefSeq" id="WP_275820577.1">
    <property type="nucleotide sequence ID" value="NZ_JARHUD010000002.1"/>
</dbReference>
<evidence type="ECO:0000259" key="4">
    <source>
        <dbReference type="Pfam" id="PF00685"/>
    </source>
</evidence>
<dbReference type="PANTHER" id="PTHR11783">
    <property type="entry name" value="SULFOTRANSFERASE SULT"/>
    <property type="match status" value="1"/>
</dbReference>
<dbReference type="EMBL" id="JARHUD010000002">
    <property type="protein sequence ID" value="MDF2095297.1"/>
    <property type="molecule type" value="Genomic_DNA"/>
</dbReference>
<feature type="compositionally biased region" description="Low complexity" evidence="3">
    <location>
        <begin position="310"/>
        <end position="320"/>
    </location>
</feature>
<sequence>MRSVIETLIREATLLCCFFLPPERRIALERRIRGRFEWQKLRGCDVVVVSFGKSGRTWLRVMMSRLYQLRHGLPDQMLLQYDNMHRRNSAVPKVHYSHDNYLKDYTGHDADKSDYRDTPVVLLARHPADTAVSQYFQWKYRMRSRKKKINDYPDENADISIYDFVMQSDAGLPKIVDFMNLWAREAPKLQALLLVRYEDMRADPGEALVRVMEFIGTPATAEEIQEAVDFASVENMRKMESQRTFWLSGSRMTTKDTSNPNAYKVRRAKVGGWRDYFEPEEIEAVERYLTENLDPFFGYAGPPVRPSTVAETETTAEAKP</sequence>
<dbReference type="Proteomes" id="UP001215503">
    <property type="component" value="Unassembled WGS sequence"/>
</dbReference>
<dbReference type="Gene3D" id="3.40.50.300">
    <property type="entry name" value="P-loop containing nucleotide triphosphate hydrolases"/>
    <property type="match status" value="1"/>
</dbReference>
<feature type="region of interest" description="Disordered" evidence="3">
    <location>
        <begin position="300"/>
        <end position="320"/>
    </location>
</feature>
<dbReference type="InterPro" id="IPR000863">
    <property type="entry name" value="Sulfotransferase_dom"/>
</dbReference>
<evidence type="ECO:0000256" key="1">
    <source>
        <dbReference type="ARBA" id="ARBA00005771"/>
    </source>
</evidence>
<protein>
    <submittedName>
        <fullName evidence="5">Sulfotransferase domain-containing protein</fullName>
    </submittedName>
</protein>
<gene>
    <name evidence="5" type="ORF">P2G67_04840</name>
</gene>